<dbReference type="CDD" id="cd04187">
    <property type="entry name" value="DPM1_like_bac"/>
    <property type="match status" value="1"/>
</dbReference>
<proteinExistence type="inferred from homology"/>
<feature type="transmembrane region" description="Helical" evidence="9">
    <location>
        <begin position="263"/>
        <end position="289"/>
    </location>
</feature>
<gene>
    <name evidence="11" type="ORF">FYJ62_08020</name>
</gene>
<evidence type="ECO:0000256" key="7">
    <source>
        <dbReference type="ARBA" id="ARBA00023136"/>
    </source>
</evidence>
<keyword evidence="4 11" id="KW-0808">Transferase</keyword>
<evidence type="ECO:0000313" key="11">
    <source>
        <dbReference type="EMBL" id="MST87570.1"/>
    </source>
</evidence>
<keyword evidence="6 9" id="KW-1133">Transmembrane helix</keyword>
<keyword evidence="12" id="KW-1185">Reference proteome</keyword>
<dbReference type="AlphaFoldDB" id="A0A6A8MFH7"/>
<keyword evidence="5 9" id="KW-0812">Transmembrane</keyword>
<comment type="similarity">
    <text evidence="8">Belongs to the glycosyltransferase 2 family. GtrB subfamily.</text>
</comment>
<evidence type="ECO:0000256" key="3">
    <source>
        <dbReference type="ARBA" id="ARBA00022676"/>
    </source>
</evidence>
<keyword evidence="2" id="KW-1003">Cell membrane</keyword>
<dbReference type="RefSeq" id="WP_154549176.1">
    <property type="nucleotide sequence ID" value="NZ_VUMX01000023.1"/>
</dbReference>
<evidence type="ECO:0000256" key="8">
    <source>
        <dbReference type="ARBA" id="ARBA00038152"/>
    </source>
</evidence>
<evidence type="ECO:0000256" key="5">
    <source>
        <dbReference type="ARBA" id="ARBA00022692"/>
    </source>
</evidence>
<dbReference type="Pfam" id="PF00535">
    <property type="entry name" value="Glycos_transf_2"/>
    <property type="match status" value="1"/>
</dbReference>
<dbReference type="GO" id="GO:0005886">
    <property type="term" value="C:plasma membrane"/>
    <property type="evidence" value="ECO:0007669"/>
    <property type="project" value="UniProtKB-SubCell"/>
</dbReference>
<dbReference type="Gene3D" id="3.90.550.10">
    <property type="entry name" value="Spore Coat Polysaccharide Biosynthesis Protein SpsA, Chain A"/>
    <property type="match status" value="1"/>
</dbReference>
<accession>A0A6A8MFH7</accession>
<evidence type="ECO:0000256" key="2">
    <source>
        <dbReference type="ARBA" id="ARBA00022475"/>
    </source>
</evidence>
<evidence type="ECO:0000256" key="1">
    <source>
        <dbReference type="ARBA" id="ARBA00004651"/>
    </source>
</evidence>
<dbReference type="InterPro" id="IPR050256">
    <property type="entry name" value="Glycosyltransferase_2"/>
</dbReference>
<organism evidence="11 12">
    <name type="scientific">Lactobacillus porci</name>
    <dbReference type="NCBI Taxonomy" id="2012477"/>
    <lineage>
        <taxon>Bacteria</taxon>
        <taxon>Bacillati</taxon>
        <taxon>Bacillota</taxon>
        <taxon>Bacilli</taxon>
        <taxon>Lactobacillales</taxon>
        <taxon>Lactobacillaceae</taxon>
        <taxon>Lactobacillus</taxon>
    </lineage>
</organism>
<dbReference type="EMBL" id="VUMX01000023">
    <property type="protein sequence ID" value="MST87570.1"/>
    <property type="molecule type" value="Genomic_DNA"/>
</dbReference>
<dbReference type="Proteomes" id="UP000438120">
    <property type="component" value="Unassembled WGS sequence"/>
</dbReference>
<keyword evidence="3" id="KW-0328">Glycosyltransferase</keyword>
<evidence type="ECO:0000313" key="12">
    <source>
        <dbReference type="Proteomes" id="UP000438120"/>
    </source>
</evidence>
<dbReference type="PANTHER" id="PTHR48090">
    <property type="entry name" value="UNDECAPRENYL-PHOSPHATE 4-DEOXY-4-FORMAMIDO-L-ARABINOSE TRANSFERASE-RELATED"/>
    <property type="match status" value="1"/>
</dbReference>
<evidence type="ECO:0000256" key="9">
    <source>
        <dbReference type="SAM" id="Phobius"/>
    </source>
</evidence>
<dbReference type="SUPFAM" id="SSF53448">
    <property type="entry name" value="Nucleotide-diphospho-sugar transferases"/>
    <property type="match status" value="1"/>
</dbReference>
<comment type="subcellular location">
    <subcellularLocation>
        <location evidence="1">Cell membrane</location>
        <topology evidence="1">Multi-pass membrane protein</topology>
    </subcellularLocation>
</comment>
<protein>
    <submittedName>
        <fullName evidence="11">Glycosyltransferase family 2 protein</fullName>
    </submittedName>
</protein>
<dbReference type="FunFam" id="3.90.550.10:FF:000079">
    <property type="entry name" value="Probable glycosyl transferase"/>
    <property type="match status" value="1"/>
</dbReference>
<dbReference type="GO" id="GO:0016757">
    <property type="term" value="F:glycosyltransferase activity"/>
    <property type="evidence" value="ECO:0007669"/>
    <property type="project" value="UniProtKB-KW"/>
</dbReference>
<dbReference type="InterPro" id="IPR001173">
    <property type="entry name" value="Glyco_trans_2-like"/>
</dbReference>
<dbReference type="PANTHER" id="PTHR48090:SF8">
    <property type="entry name" value="GLYCOSYLTRANSFERASE CSBB-RELATED"/>
    <property type="match status" value="1"/>
</dbReference>
<name>A0A6A8MFH7_9LACO</name>
<evidence type="ECO:0000256" key="6">
    <source>
        <dbReference type="ARBA" id="ARBA00022989"/>
    </source>
</evidence>
<feature type="transmembrane region" description="Helical" evidence="9">
    <location>
        <begin position="230"/>
        <end position="251"/>
    </location>
</feature>
<feature type="domain" description="Glycosyltransferase 2-like" evidence="10">
    <location>
        <begin position="5"/>
        <end position="168"/>
    </location>
</feature>
<dbReference type="OrthoDB" id="9807778at2"/>
<reference evidence="11 12" key="1">
    <citation type="submission" date="2019-08" db="EMBL/GenBank/DDBJ databases">
        <title>In-depth cultivation of the pig gut microbiome towards novel bacterial diversity and tailored functional studies.</title>
        <authorList>
            <person name="Wylensek D."/>
            <person name="Hitch T.C.A."/>
            <person name="Clavel T."/>
        </authorList>
    </citation>
    <scope>NUCLEOTIDE SEQUENCE [LARGE SCALE GENOMIC DNA]</scope>
    <source>
        <strain evidence="11 12">Bifido-178-WT-2B</strain>
    </source>
</reference>
<evidence type="ECO:0000256" key="4">
    <source>
        <dbReference type="ARBA" id="ARBA00022679"/>
    </source>
</evidence>
<evidence type="ECO:0000259" key="10">
    <source>
        <dbReference type="Pfam" id="PF00535"/>
    </source>
</evidence>
<sequence>MKKISIIVPCYNEEEALPLFYPVVTKVMQELKNDYELIFVNDGSRDKTLEILKDFAKKDPHVYYISFSRNFGKESAMYAGFVNAHGDYVAVMDADLQDPPALLPKMIAILDSGEYDSVATRREDRSGEPPVRSWFAHKFYQIINKISDSDIVDGARDFRLMKRDMVDAIIEMSEYNRFSKGIFGWVGFKTYWLPYENVERVAGETKWNFWKLFKYALDGIVNFSLVPLTLSSWMGILMTFVAFIMLIVIIIRKIAIGDPVAGWASLICVIIFIGGLIMLSLGVMCQYLAKVYMESKRRPHYISRESNIDDVKKID</sequence>
<comment type="caution">
    <text evidence="11">The sequence shown here is derived from an EMBL/GenBank/DDBJ whole genome shotgun (WGS) entry which is preliminary data.</text>
</comment>
<dbReference type="InterPro" id="IPR029044">
    <property type="entry name" value="Nucleotide-diphossugar_trans"/>
</dbReference>
<keyword evidence="7 9" id="KW-0472">Membrane</keyword>